<dbReference type="InterPro" id="IPR041984">
    <property type="entry name" value="Rsc8/Ssr1/Ssr2_ZZ"/>
</dbReference>
<dbReference type="InterPro" id="IPR043145">
    <property type="entry name" value="Znf_ZZ_sf"/>
</dbReference>
<dbReference type="EMBL" id="OZ020097">
    <property type="protein sequence ID" value="CAK9268703.1"/>
    <property type="molecule type" value="Genomic_DNA"/>
</dbReference>
<dbReference type="Gene3D" id="1.10.10.10">
    <property type="entry name" value="Winged helix-like DNA-binding domain superfamily/Winged helix DNA-binding domain"/>
    <property type="match status" value="1"/>
</dbReference>
<dbReference type="PANTHER" id="PTHR12802">
    <property type="entry name" value="SWI/SNF COMPLEX-RELATED"/>
    <property type="match status" value="1"/>
</dbReference>
<feature type="domain" description="Myb-like" evidence="10">
    <location>
        <begin position="474"/>
        <end position="524"/>
    </location>
</feature>
<keyword evidence="6" id="KW-0804">Transcription</keyword>
<feature type="region of interest" description="Disordered" evidence="9">
    <location>
        <begin position="67"/>
        <end position="102"/>
    </location>
</feature>
<sequence length="909" mass="94776">MAARRLPPPAPASSPGLKIKLKTVGAAIPSKANQVVRSAAEEVVGSGENAAAAAVDVATTMSKDVVVAGTGTGTGTLKRKRTTPPASPVPSKKPPRENLPRAAAESPPIIIPLAPNGEPVEVVPGKGESIATDHHVIKQRIGQPHVSVRVVLNAEQAIQSGVDREPSDELKKATPYLENISHGQLQVKSVPVSGGGGGGGGSQQASFLNPRKRVGADPAGFGTPSPSAPPASQVPPSVVVGPTTVMRMPSSEAVSHAIPSHAGWFSWTKIHHLERRGLPEFFTGKLQAKTPEVYKESRNVIIKKCRENPSNLITSADFVQGGGQHHLIGDEKTMSRVLEFLDHWGLINYQAPPKRLPVWKGPALTVEADGLGLLSMVSKTKASLYEFEKPQAPTPKQSSTKSKATGLLLSEVLAEPQGPAVEYHCKSCGAFCNEQRYHSQKQVDFDLCSDCYNDGKFGPNMVSSDFVRMDVTEGVNVNNAGWTDQETLLLLEALELYSDNWHEIAEHVGTKSKSQCILHFIQLPVEDPFLEEMETPGTLLRAPSPPPPSSLSKEPSVEPSMEMRSDGLTPPKVVATTVRDASNGVSAVPSVPPSLIAFADAGNPVMAQVAFIAAMIGPKVAAVAAQAALASLTEKIPGSLDTAQVAVQEIQKVQNREGPINAVRVKQAAASAMAAAAVKAKLLADQEEREVQRLVSVVIEHQLKKLELKLKTFSDLESMLAKECESVERARQKVYAEHARVVATRLGTNTAGSSVPSGTGAVQNMIAARPAAVTFGTGGVVTPITGSTVGAGASVAQSLGQAVSSVGMTAGAQEIARPMAAGGASSAGPQGQIGRTAISGTTPSTLLQGQTARTGMVGGASSTIGVQGQTGRMAMPGTSSPLSHPRPRTTAPQGISRPVLGPSSGGTSQ</sequence>
<dbReference type="PROSITE" id="PS01357">
    <property type="entry name" value="ZF_ZZ_1"/>
    <property type="match status" value="1"/>
</dbReference>
<feature type="domain" description="SWIRM" evidence="12">
    <location>
        <begin position="256"/>
        <end position="358"/>
    </location>
</feature>
<evidence type="ECO:0000256" key="6">
    <source>
        <dbReference type="ARBA" id="ARBA00023163"/>
    </source>
</evidence>
<dbReference type="Pfam" id="PF04433">
    <property type="entry name" value="SWIRM"/>
    <property type="match status" value="1"/>
</dbReference>
<protein>
    <submittedName>
        <fullName evidence="14">Uncharacterized protein</fullName>
    </submittedName>
</protein>
<feature type="region of interest" description="Disordered" evidence="9">
    <location>
        <begin position="537"/>
        <end position="568"/>
    </location>
</feature>
<evidence type="ECO:0000256" key="8">
    <source>
        <dbReference type="PROSITE-ProRule" id="PRU00228"/>
    </source>
</evidence>
<feature type="region of interest" description="Disordered" evidence="9">
    <location>
        <begin position="212"/>
        <end position="235"/>
    </location>
</feature>
<feature type="compositionally biased region" description="Low complexity" evidence="9">
    <location>
        <begin position="820"/>
        <end position="834"/>
    </location>
</feature>
<dbReference type="Gene3D" id="1.10.10.60">
    <property type="entry name" value="Homeodomain-like"/>
    <property type="match status" value="1"/>
</dbReference>
<evidence type="ECO:0000259" key="10">
    <source>
        <dbReference type="PROSITE" id="PS50090"/>
    </source>
</evidence>
<feature type="region of interest" description="Disordered" evidence="9">
    <location>
        <begin position="820"/>
        <end position="909"/>
    </location>
</feature>
<dbReference type="Pfam" id="PF00569">
    <property type="entry name" value="ZZ"/>
    <property type="match status" value="1"/>
</dbReference>
<keyword evidence="15" id="KW-1185">Reference proteome</keyword>
<keyword evidence="3" id="KW-0862">Zinc</keyword>
<dbReference type="SMART" id="SM00717">
    <property type="entry name" value="SANT"/>
    <property type="match status" value="1"/>
</dbReference>
<dbReference type="SMART" id="SM00291">
    <property type="entry name" value="ZnF_ZZ"/>
    <property type="match status" value="1"/>
</dbReference>
<proteinExistence type="predicted"/>
<evidence type="ECO:0000256" key="7">
    <source>
        <dbReference type="ARBA" id="ARBA00023242"/>
    </source>
</evidence>
<dbReference type="Pfam" id="PF16495">
    <property type="entry name" value="SWIRM-assoc_1"/>
    <property type="match status" value="1"/>
</dbReference>
<gene>
    <name evidence="14" type="ORF">CSSPJE1EN1_LOCUS14181</name>
</gene>
<name>A0ABP0WPA7_9BRYO</name>
<evidence type="ECO:0000313" key="15">
    <source>
        <dbReference type="Proteomes" id="UP001497444"/>
    </source>
</evidence>
<dbReference type="InterPro" id="IPR009057">
    <property type="entry name" value="Homeodomain-like_sf"/>
</dbReference>
<dbReference type="PROSITE" id="PS50135">
    <property type="entry name" value="ZF_ZZ_2"/>
    <property type="match status" value="1"/>
</dbReference>
<evidence type="ECO:0000259" key="12">
    <source>
        <dbReference type="PROSITE" id="PS50934"/>
    </source>
</evidence>
<feature type="domain" description="SANT" evidence="13">
    <location>
        <begin position="482"/>
        <end position="528"/>
    </location>
</feature>
<dbReference type="Proteomes" id="UP001497444">
    <property type="component" value="Chromosome 2"/>
</dbReference>
<dbReference type="PANTHER" id="PTHR12802:SF41">
    <property type="entry name" value="BRAHMA ASSOCIATED PROTEIN 155 KDA"/>
    <property type="match status" value="1"/>
</dbReference>
<dbReference type="CDD" id="cd00167">
    <property type="entry name" value="SANT"/>
    <property type="match status" value="1"/>
</dbReference>
<dbReference type="CDD" id="cd02336">
    <property type="entry name" value="ZZ_RSC8"/>
    <property type="match status" value="1"/>
</dbReference>
<dbReference type="SUPFAM" id="SSF57850">
    <property type="entry name" value="RING/U-box"/>
    <property type="match status" value="1"/>
</dbReference>
<dbReference type="InterPro" id="IPR000433">
    <property type="entry name" value="Znf_ZZ"/>
</dbReference>
<dbReference type="PROSITE" id="PS51293">
    <property type="entry name" value="SANT"/>
    <property type="match status" value="1"/>
</dbReference>
<dbReference type="InterPro" id="IPR007526">
    <property type="entry name" value="SWIRM"/>
</dbReference>
<dbReference type="SUPFAM" id="SSF46689">
    <property type="entry name" value="Homeodomain-like"/>
    <property type="match status" value="2"/>
</dbReference>
<dbReference type="Gene3D" id="3.30.60.90">
    <property type="match status" value="1"/>
</dbReference>
<dbReference type="InterPro" id="IPR017884">
    <property type="entry name" value="SANT_dom"/>
</dbReference>
<evidence type="ECO:0000256" key="9">
    <source>
        <dbReference type="SAM" id="MobiDB-lite"/>
    </source>
</evidence>
<evidence type="ECO:0000256" key="4">
    <source>
        <dbReference type="ARBA" id="ARBA00023015"/>
    </source>
</evidence>
<dbReference type="PROSITE" id="PS50934">
    <property type="entry name" value="SWIRM"/>
    <property type="match status" value="1"/>
</dbReference>
<keyword evidence="5" id="KW-0238">DNA-binding</keyword>
<evidence type="ECO:0000256" key="1">
    <source>
        <dbReference type="ARBA" id="ARBA00022723"/>
    </source>
</evidence>
<reference evidence="14 15" key="1">
    <citation type="submission" date="2024-02" db="EMBL/GenBank/DDBJ databases">
        <authorList>
            <consortium name="ELIXIR-Norway"/>
            <consortium name="Elixir Norway"/>
        </authorList>
    </citation>
    <scope>NUCLEOTIDE SEQUENCE [LARGE SCALE GENOMIC DNA]</scope>
</reference>
<evidence type="ECO:0000256" key="5">
    <source>
        <dbReference type="ARBA" id="ARBA00023125"/>
    </source>
</evidence>
<evidence type="ECO:0000259" key="11">
    <source>
        <dbReference type="PROSITE" id="PS50135"/>
    </source>
</evidence>
<keyword evidence="2 8" id="KW-0863">Zinc-finger</keyword>
<dbReference type="InterPro" id="IPR032451">
    <property type="entry name" value="SMARCC_C"/>
</dbReference>
<keyword evidence="1" id="KW-0479">Metal-binding</keyword>
<dbReference type="InterPro" id="IPR001005">
    <property type="entry name" value="SANT/Myb"/>
</dbReference>
<feature type="compositionally biased region" description="Polar residues" evidence="9">
    <location>
        <begin position="860"/>
        <end position="870"/>
    </location>
</feature>
<evidence type="ECO:0000256" key="3">
    <source>
        <dbReference type="ARBA" id="ARBA00022833"/>
    </source>
</evidence>
<keyword evidence="7" id="KW-0539">Nucleus</keyword>
<evidence type="ECO:0000259" key="13">
    <source>
        <dbReference type="PROSITE" id="PS51293"/>
    </source>
</evidence>
<organism evidence="14 15">
    <name type="scientific">Sphagnum jensenii</name>
    <dbReference type="NCBI Taxonomy" id="128206"/>
    <lineage>
        <taxon>Eukaryota</taxon>
        <taxon>Viridiplantae</taxon>
        <taxon>Streptophyta</taxon>
        <taxon>Embryophyta</taxon>
        <taxon>Bryophyta</taxon>
        <taxon>Sphagnophytina</taxon>
        <taxon>Sphagnopsida</taxon>
        <taxon>Sphagnales</taxon>
        <taxon>Sphagnaceae</taxon>
        <taxon>Sphagnum</taxon>
    </lineage>
</organism>
<accession>A0ABP0WPA7</accession>
<evidence type="ECO:0000313" key="14">
    <source>
        <dbReference type="EMBL" id="CAK9268703.1"/>
    </source>
</evidence>
<dbReference type="PROSITE" id="PS50090">
    <property type="entry name" value="MYB_LIKE"/>
    <property type="match status" value="1"/>
</dbReference>
<feature type="compositionally biased region" description="Low complexity" evidence="9">
    <location>
        <begin position="550"/>
        <end position="560"/>
    </location>
</feature>
<feature type="compositionally biased region" description="Polar residues" evidence="9">
    <location>
        <begin position="838"/>
        <end position="853"/>
    </location>
</feature>
<feature type="domain" description="ZZ-type" evidence="11">
    <location>
        <begin position="420"/>
        <end position="474"/>
    </location>
</feature>
<dbReference type="Pfam" id="PF00249">
    <property type="entry name" value="Myb_DNA-binding"/>
    <property type="match status" value="1"/>
</dbReference>
<evidence type="ECO:0000256" key="2">
    <source>
        <dbReference type="ARBA" id="ARBA00022771"/>
    </source>
</evidence>
<keyword evidence="4" id="KW-0805">Transcription regulation</keyword>
<dbReference type="InterPro" id="IPR036388">
    <property type="entry name" value="WH-like_DNA-bd_sf"/>
</dbReference>